<reference evidence="1 2" key="1">
    <citation type="journal article" date="2024" name="bioRxiv">
        <title>Comparative genomics of Cryptococcus and Kwoniella reveals pathogenesis evolution and contrasting karyotype dynamics via intercentromeric recombination or chromosome fusion.</title>
        <authorList>
            <person name="Coelho M.A."/>
            <person name="David-Palma M."/>
            <person name="Shea T."/>
            <person name="Bowers K."/>
            <person name="McGinley-Smith S."/>
            <person name="Mohammad A.W."/>
            <person name="Gnirke A."/>
            <person name="Yurkov A.M."/>
            <person name="Nowrousian M."/>
            <person name="Sun S."/>
            <person name="Cuomo C.A."/>
            <person name="Heitman J."/>
        </authorList>
    </citation>
    <scope>NUCLEOTIDE SEQUENCE [LARGE SCALE GENOMIC DNA]</scope>
    <source>
        <strain evidence="1 2">CBS 13917</strain>
    </source>
</reference>
<dbReference type="InterPro" id="IPR008775">
    <property type="entry name" value="Phytyl_CoA_dOase-like"/>
</dbReference>
<dbReference type="PANTHER" id="PTHR40470">
    <property type="entry name" value="PHYTANOYL-COA DIOXYGENASE FAMILY PROTEIN (AFU_ORTHOLOGUE AFUA_2G15850)"/>
    <property type="match status" value="1"/>
</dbReference>
<dbReference type="SUPFAM" id="SSF51197">
    <property type="entry name" value="Clavaminate synthase-like"/>
    <property type="match status" value="1"/>
</dbReference>
<organism evidence="1 2">
    <name type="scientific">Kwoniella newhampshirensis</name>
    <dbReference type="NCBI Taxonomy" id="1651941"/>
    <lineage>
        <taxon>Eukaryota</taxon>
        <taxon>Fungi</taxon>
        <taxon>Dikarya</taxon>
        <taxon>Basidiomycota</taxon>
        <taxon>Agaricomycotina</taxon>
        <taxon>Tremellomycetes</taxon>
        <taxon>Tremellales</taxon>
        <taxon>Cryptococcaceae</taxon>
        <taxon>Kwoniella</taxon>
    </lineage>
</organism>
<dbReference type="AlphaFoldDB" id="A0AAW0YLU5"/>
<accession>A0AAW0YLU5</accession>
<dbReference type="PANTHER" id="PTHR40470:SF1">
    <property type="entry name" value="PHYTANOYL-COA DIOXYGENASE FAMILY PROTEIN (AFU_ORTHOLOGUE AFUA_2G15850)"/>
    <property type="match status" value="1"/>
</dbReference>
<name>A0AAW0YLU5_9TREE</name>
<protein>
    <recommendedName>
        <fullName evidence="3">Phytanoyl-CoA dioxygenase</fullName>
    </recommendedName>
</protein>
<keyword evidence="2" id="KW-1185">Reference proteome</keyword>
<dbReference type="EMBL" id="JBCAWK010000007">
    <property type="protein sequence ID" value="KAK8853512.1"/>
    <property type="molecule type" value="Genomic_DNA"/>
</dbReference>
<dbReference type="RefSeq" id="XP_066802698.1">
    <property type="nucleotide sequence ID" value="XM_066947319.1"/>
</dbReference>
<evidence type="ECO:0000313" key="1">
    <source>
        <dbReference type="EMBL" id="KAK8853512.1"/>
    </source>
</evidence>
<proteinExistence type="predicted"/>
<comment type="caution">
    <text evidence="1">The sequence shown here is derived from an EMBL/GenBank/DDBJ whole genome shotgun (WGS) entry which is preliminary data.</text>
</comment>
<dbReference type="Gene3D" id="2.60.120.620">
    <property type="entry name" value="q2cbj1_9rhob like domain"/>
    <property type="match status" value="1"/>
</dbReference>
<dbReference type="GeneID" id="92181477"/>
<dbReference type="Pfam" id="PF05721">
    <property type="entry name" value="PhyH"/>
    <property type="match status" value="1"/>
</dbReference>
<evidence type="ECO:0008006" key="3">
    <source>
        <dbReference type="Google" id="ProtNLM"/>
    </source>
</evidence>
<gene>
    <name evidence="1" type="ORF">IAR55_004219</name>
</gene>
<dbReference type="Proteomes" id="UP001388673">
    <property type="component" value="Unassembled WGS sequence"/>
</dbReference>
<dbReference type="KEGG" id="kne:92181477"/>
<evidence type="ECO:0000313" key="2">
    <source>
        <dbReference type="Proteomes" id="UP001388673"/>
    </source>
</evidence>
<sequence>MISPEMINAYRQHYQDHGYVVVPSLIPPDLLTPLRDAADRATDKARRREWKDVRMVGKQFPPWTVGDDVWGVQNLMHPAMGEKVFAEFYGSEDLLAVSQGLMGCEREAMQFDYALSWHRDDVKASATEEEEANALEVRFDAIQWNCALYDDECLSAVPGSHTVIRTPEQRKANMDGGDMPVHVGKYNLAKKRRTLHGCYGSPPRGDTTRARVVLQHDIGYTSDPSFRDTLPESLRPMLDRLNDFREQLAGAVVGYSQDD</sequence>